<proteinExistence type="predicted"/>
<name>X0RYT9_9ZZZZ</name>
<comment type="caution">
    <text evidence="1">The sequence shown here is derived from an EMBL/GenBank/DDBJ whole genome shotgun (WGS) entry which is preliminary data.</text>
</comment>
<evidence type="ECO:0000313" key="1">
    <source>
        <dbReference type="EMBL" id="GAF68161.1"/>
    </source>
</evidence>
<sequence>MMNSRYRVVETGDYELIGASINQMNEQGYRPILMSQIVKESRVIGTQIVTTLVFEREPRAEFKGIEVLVNSGKIDALTGVPCPAIESQL</sequence>
<organism evidence="1">
    <name type="scientific">marine sediment metagenome</name>
    <dbReference type="NCBI Taxonomy" id="412755"/>
    <lineage>
        <taxon>unclassified sequences</taxon>
        <taxon>metagenomes</taxon>
        <taxon>ecological metagenomes</taxon>
    </lineage>
</organism>
<accession>X0RYT9</accession>
<dbReference type="EMBL" id="BARS01007671">
    <property type="protein sequence ID" value="GAF68161.1"/>
    <property type="molecule type" value="Genomic_DNA"/>
</dbReference>
<protein>
    <submittedName>
        <fullName evidence="1">Uncharacterized protein</fullName>
    </submittedName>
</protein>
<gene>
    <name evidence="1" type="ORF">S01H1_14727</name>
</gene>
<reference evidence="1" key="1">
    <citation type="journal article" date="2014" name="Front. Microbiol.">
        <title>High frequency of phylogenetically diverse reductive dehalogenase-homologous genes in deep subseafloor sedimentary metagenomes.</title>
        <authorList>
            <person name="Kawai M."/>
            <person name="Futagami T."/>
            <person name="Toyoda A."/>
            <person name="Takaki Y."/>
            <person name="Nishi S."/>
            <person name="Hori S."/>
            <person name="Arai W."/>
            <person name="Tsubouchi T."/>
            <person name="Morono Y."/>
            <person name="Uchiyama I."/>
            <person name="Ito T."/>
            <person name="Fujiyama A."/>
            <person name="Inagaki F."/>
            <person name="Takami H."/>
        </authorList>
    </citation>
    <scope>NUCLEOTIDE SEQUENCE</scope>
    <source>
        <strain evidence="1">Expedition CK06-06</strain>
    </source>
</reference>
<dbReference type="AlphaFoldDB" id="X0RYT9"/>